<protein>
    <submittedName>
        <fullName evidence="2">Uncharacterized protein</fullName>
    </submittedName>
</protein>
<keyword evidence="1" id="KW-1133">Transmembrane helix</keyword>
<keyword evidence="1" id="KW-0472">Membrane</keyword>
<name>A0A2P2JKT3_RHIMU</name>
<sequence>MVEAERIYLAFLLLVGLALVFRG</sequence>
<organism evidence="2">
    <name type="scientific">Rhizophora mucronata</name>
    <name type="common">Asiatic mangrove</name>
    <dbReference type="NCBI Taxonomy" id="61149"/>
    <lineage>
        <taxon>Eukaryota</taxon>
        <taxon>Viridiplantae</taxon>
        <taxon>Streptophyta</taxon>
        <taxon>Embryophyta</taxon>
        <taxon>Tracheophyta</taxon>
        <taxon>Spermatophyta</taxon>
        <taxon>Magnoliopsida</taxon>
        <taxon>eudicotyledons</taxon>
        <taxon>Gunneridae</taxon>
        <taxon>Pentapetalae</taxon>
        <taxon>rosids</taxon>
        <taxon>fabids</taxon>
        <taxon>Malpighiales</taxon>
        <taxon>Rhizophoraceae</taxon>
        <taxon>Rhizophora</taxon>
    </lineage>
</organism>
<proteinExistence type="predicted"/>
<evidence type="ECO:0000313" key="2">
    <source>
        <dbReference type="EMBL" id="MBW94093.1"/>
    </source>
</evidence>
<dbReference type="AlphaFoldDB" id="A0A2P2JKT3"/>
<reference evidence="2" key="1">
    <citation type="submission" date="2018-02" db="EMBL/GenBank/DDBJ databases">
        <title>Rhizophora mucronata_Transcriptome.</title>
        <authorList>
            <person name="Meera S.P."/>
            <person name="Sreeshan A."/>
            <person name="Augustine A."/>
        </authorList>
    </citation>
    <scope>NUCLEOTIDE SEQUENCE</scope>
    <source>
        <tissue evidence="2">Leaf</tissue>
    </source>
</reference>
<feature type="transmembrane region" description="Helical" evidence="1">
    <location>
        <begin position="6"/>
        <end position="22"/>
    </location>
</feature>
<evidence type="ECO:0000256" key="1">
    <source>
        <dbReference type="SAM" id="Phobius"/>
    </source>
</evidence>
<keyword evidence="1" id="KW-0812">Transmembrane</keyword>
<accession>A0A2P2JKT3</accession>
<dbReference type="EMBL" id="GGEC01013610">
    <property type="protein sequence ID" value="MBW94093.1"/>
    <property type="molecule type" value="Transcribed_RNA"/>
</dbReference>